<accession>A0ABP6P849</accession>
<name>A0ABP6P849_9ACTN</name>
<reference evidence="5" key="1">
    <citation type="journal article" date="2019" name="Int. J. Syst. Evol. Microbiol.">
        <title>The Global Catalogue of Microorganisms (GCM) 10K type strain sequencing project: providing services to taxonomists for standard genome sequencing and annotation.</title>
        <authorList>
            <consortium name="The Broad Institute Genomics Platform"/>
            <consortium name="The Broad Institute Genome Sequencing Center for Infectious Disease"/>
            <person name="Wu L."/>
            <person name="Ma J."/>
        </authorList>
    </citation>
    <scope>NUCLEOTIDE SEQUENCE [LARGE SCALE GENOMIC DNA]</scope>
    <source>
        <strain evidence="5">JCM 15614</strain>
    </source>
</reference>
<evidence type="ECO:0000259" key="3">
    <source>
        <dbReference type="Pfam" id="PF00501"/>
    </source>
</evidence>
<dbReference type="CDD" id="cd05907">
    <property type="entry name" value="VL_LC_FACS_like"/>
    <property type="match status" value="1"/>
</dbReference>
<dbReference type="Pfam" id="PF00501">
    <property type="entry name" value="AMP-binding"/>
    <property type="match status" value="1"/>
</dbReference>
<organism evidence="4 5">
    <name type="scientific">Blastococcus jejuensis</name>
    <dbReference type="NCBI Taxonomy" id="351224"/>
    <lineage>
        <taxon>Bacteria</taxon>
        <taxon>Bacillati</taxon>
        <taxon>Actinomycetota</taxon>
        <taxon>Actinomycetes</taxon>
        <taxon>Geodermatophilales</taxon>
        <taxon>Geodermatophilaceae</taxon>
        <taxon>Blastococcus</taxon>
    </lineage>
</organism>
<dbReference type="InterPro" id="IPR000873">
    <property type="entry name" value="AMP-dep_synth/lig_dom"/>
</dbReference>
<gene>
    <name evidence="4" type="ORF">GCM10010531_21280</name>
</gene>
<dbReference type="Gene3D" id="3.40.50.12780">
    <property type="entry name" value="N-terminal domain of ligase-like"/>
    <property type="match status" value="1"/>
</dbReference>
<dbReference type="InterPro" id="IPR042099">
    <property type="entry name" value="ANL_N_sf"/>
</dbReference>
<evidence type="ECO:0000313" key="4">
    <source>
        <dbReference type="EMBL" id="GAA3168203.1"/>
    </source>
</evidence>
<dbReference type="PROSITE" id="PS00455">
    <property type="entry name" value="AMP_BINDING"/>
    <property type="match status" value="1"/>
</dbReference>
<keyword evidence="1" id="KW-0547">Nucleotide-binding</keyword>
<dbReference type="Pfam" id="PF23562">
    <property type="entry name" value="AMP-binding_C_3"/>
    <property type="match status" value="1"/>
</dbReference>
<dbReference type="PANTHER" id="PTHR43272">
    <property type="entry name" value="LONG-CHAIN-FATTY-ACID--COA LIGASE"/>
    <property type="match status" value="1"/>
</dbReference>
<protein>
    <submittedName>
        <fullName evidence="4">AMP-dependent synthetase/ligase</fullName>
    </submittedName>
</protein>
<sequence>MFFDRVAATPDAEAFRHPLDGGWTSVTWGRTAETVTTTAAGLLALGIAPEDRVAIASATRIEWLYADLAIMCAGAATTAVYPSTSAADVTFILSDSRSRVVFAEDDAQIAKLRAQRDQLPDLLRVVTFDGEPDGEWVISLSDLQSLGAALLAERPTAVDEAVSAVGPEHLATIIYTSGTTGRPKGVELPHRCWTYIGAAAETLDLLHRDDLQYLWLPLAHSFGKMLEAVQLQVGFPTAVDGRIERIVENLAVVRPTFMAGPPRIFEKVHAKITQTVRDEGGLKLRLFTWAFSVGRRVWRARVDGTPVGPALRAQHALADRLVLSKIRARLGGRIRFLVSGSAALSPDIADWFGAAGMVVIEGYALTETGAGACVASVTHPTPGMVGAPLVGSEVRIADGGEILIRGPHVMRGYHNRPDATAEVLSADGWFATGDVGELDEQGRLRVTDRKKDLIKTSGGKYIAPQTIEAEFKAVCPLASQMLVHGDGRNYATALITLDPDALAQWGRAQGLASTDYAVLVADPAVLDYLRACVDELNGRLNRWETIKDFRVLDHDMSVESDELTPSMKVKRKTIEARYATLLDSMYVSR</sequence>
<dbReference type="SUPFAM" id="SSF56801">
    <property type="entry name" value="Acetyl-CoA synthetase-like"/>
    <property type="match status" value="1"/>
</dbReference>
<dbReference type="InterPro" id="IPR020845">
    <property type="entry name" value="AMP-binding_CS"/>
</dbReference>
<evidence type="ECO:0000313" key="5">
    <source>
        <dbReference type="Proteomes" id="UP001499924"/>
    </source>
</evidence>
<dbReference type="PANTHER" id="PTHR43272:SF33">
    <property type="entry name" value="AMP-BINDING DOMAIN-CONTAINING PROTEIN-RELATED"/>
    <property type="match status" value="1"/>
</dbReference>
<dbReference type="Proteomes" id="UP001499924">
    <property type="component" value="Unassembled WGS sequence"/>
</dbReference>
<evidence type="ECO:0000256" key="2">
    <source>
        <dbReference type="ARBA" id="ARBA00022840"/>
    </source>
</evidence>
<evidence type="ECO:0000256" key="1">
    <source>
        <dbReference type="ARBA" id="ARBA00022741"/>
    </source>
</evidence>
<comment type="caution">
    <text evidence="4">The sequence shown here is derived from an EMBL/GenBank/DDBJ whole genome shotgun (WGS) entry which is preliminary data.</text>
</comment>
<keyword evidence="2" id="KW-0067">ATP-binding</keyword>
<proteinExistence type="predicted"/>
<dbReference type="EMBL" id="BAAAVV010000004">
    <property type="protein sequence ID" value="GAA3168203.1"/>
    <property type="molecule type" value="Genomic_DNA"/>
</dbReference>
<keyword evidence="5" id="KW-1185">Reference proteome</keyword>
<feature type="domain" description="AMP-dependent synthetase/ligase" evidence="3">
    <location>
        <begin position="3"/>
        <end position="414"/>
    </location>
</feature>